<evidence type="ECO:0000256" key="1">
    <source>
        <dbReference type="SAM" id="MobiDB-lite"/>
    </source>
</evidence>
<dbReference type="PANTHER" id="PTHR11439">
    <property type="entry name" value="GAG-POL-RELATED RETROTRANSPOSON"/>
    <property type="match status" value="1"/>
</dbReference>
<evidence type="ECO:0000259" key="2">
    <source>
        <dbReference type="Pfam" id="PF07727"/>
    </source>
</evidence>
<evidence type="ECO:0000313" key="3">
    <source>
        <dbReference type="EMBL" id="ABF96081.1"/>
    </source>
</evidence>
<dbReference type="EMBL" id="DP000009">
    <property type="protein sequence ID" value="ABF96081.1"/>
    <property type="molecule type" value="Genomic_DNA"/>
</dbReference>
<dbReference type="InterPro" id="IPR043502">
    <property type="entry name" value="DNA/RNA_pol_sf"/>
</dbReference>
<dbReference type="CDD" id="cd09272">
    <property type="entry name" value="RNase_HI_RT_Ty1"/>
    <property type="match status" value="1"/>
</dbReference>
<feature type="domain" description="Reverse transcriptase Ty1/copia-type" evidence="2">
    <location>
        <begin position="592"/>
        <end position="831"/>
    </location>
</feature>
<feature type="compositionally biased region" description="Gly residues" evidence="1">
    <location>
        <begin position="248"/>
        <end position="258"/>
    </location>
</feature>
<protein>
    <submittedName>
        <fullName evidence="3">Retrotransposon protein, putative, Ty1-copia subclass</fullName>
    </submittedName>
</protein>
<dbReference type="Pfam" id="PF14223">
    <property type="entry name" value="Retrotran_gag_2"/>
    <property type="match status" value="1"/>
</dbReference>
<proteinExistence type="predicted"/>
<sequence length="1180" mass="129664">MASSSQSPAVGSLGGITVTEKLGKGNYLIWKVQVLAVIRGARLDGYLTGAIRAPSPTTIIKKSDKDVEVPNPAFDEWIANDQQVLGYLLTTMSRDVLSKVATCGSAAALWSVVEGMFSSATRARSINTKITLTNTKKGDLSVAEYVGKIRALADELATSDKLVDEEDLISFIIVGLDEDFEPIISSLVSKSEHVSLGEAYSQLLSFEQRMKLRQEHSANLAHRGRGRGQQQQGRGCGNQGNQQQQQCGRGGKNCGRGRGNTSYQRQGGNNTDNRPKCQLCYKRGHTVIDCWYRYDEDFVPDEKYAGTAASYGVDSNWYVDTGATDHITGELEKLTIRDKYKGQDQVQAANGADQAMKEILLRGRCRGRLFPLPSSSPSAHQDKEALAATTPSLERWHCRLGHPSYAIAEKVVRNHDLPVSAESNKMLLDDHVSYYPAIPANLSPAENLEQNATANTENDAAEDAADSGAAEHQAADNISDAAQEDSSPLSAAHHSAHEDAADESSAAPSPADQSCQPQAQGSSAPGGEPQRPATRPVTRLQKGIRKEKIYTDDTVKYGFLTTTGEPRDLAEALHDTNWKHAMDAEFTALLHNKTWHLVPPQKGKNVMDCKWVYKIKRKQDGSLDRYKVRLVAKGIKQRYGIDYEDTFSPVVKAATIRLVLSIAVSRGWTLRQLDVHNAFLHGILEEEVYMKQPPGYEDKANPGCICKLDKALYGLKQAPRAWYARLSQKLQQLGFQGSKADTSLFFYNKQGLTIFVLIYVDDIIVASSRQDAVLTLLQDLQKEFALKDLGDLHYFLGIEVNKISNGIILTQEKYANDLLKRVGMIDCKPVSASLSTSEKLTLHEGDLLGLNDASNYRSVVGALQYLTLTRPDIAFPVNKVCQFLHAPTTIHWATVKRILRYLKQCTKLGLKISKSKSMLVSGYSDTDWAGNVDDRRSTRGFAVFLGDNLVSWNARKQATVSRSSTESEYKVLANATAEIMWIQTLLAELGVSSPLMARLWCDNLGAKYLSSNPVFHARTKHIEVDYHFVRERVQRRLLEVDFVPTGDQVADGFTKALSEVTIASCPLTFFFSLLLANACTPPTLPETGRVVEVEGQITRFHAPSFPSCRAQATTLSCSAAGHATILRCRGPRRLLSPAAPPRVAAVVATVARSCSRHHHRKLLQALSSGVVIAVAMVGRG</sequence>
<dbReference type="AlphaFoldDB" id="Q10L29"/>
<accession>Q10L29</accession>
<dbReference type="InterPro" id="IPR013103">
    <property type="entry name" value="RVT_2"/>
</dbReference>
<gene>
    <name evidence="3" type="ordered locus">LOC_Os03g24620</name>
</gene>
<dbReference type="Pfam" id="PF07727">
    <property type="entry name" value="RVT_2"/>
    <property type="match status" value="1"/>
</dbReference>
<reference evidence="3" key="1">
    <citation type="journal article" date="2005" name="Genome Res.">
        <title>Sequence, annotation, and analysis of synteny between rice chromosome 3 and diverged grass species.</title>
        <authorList>
            <consortium name="Rice Chromosome 3 Sequencing Consortium"/>
            <person name="Buell C.R."/>
            <person name="Yuan Q."/>
            <person name="Ouyang S."/>
            <person name="Liu J."/>
            <person name="Zhu W."/>
            <person name="Wang A."/>
            <person name="Maiti R."/>
            <person name="Haas B."/>
            <person name="Wortman J."/>
            <person name="Pertea M."/>
            <person name="Jones K.M."/>
            <person name="Kim M."/>
            <person name="Overton L."/>
            <person name="Tsitrin T."/>
            <person name="Fadrosh D."/>
            <person name="Bera J."/>
            <person name="Weaver B."/>
            <person name="Jin S."/>
            <person name="Johri S."/>
            <person name="Reardon M."/>
            <person name="Webb K."/>
            <person name="Hill J."/>
            <person name="Moffat K."/>
            <person name="Tallon L."/>
            <person name="Van Aken S."/>
            <person name="Lewis M."/>
            <person name="Utterback T."/>
            <person name="Feldblyum T."/>
            <person name="Zismann V."/>
            <person name="Iobst S."/>
            <person name="Hsiao J."/>
            <person name="de Vazeille A.R."/>
            <person name="Salzberg S.L."/>
            <person name="White O."/>
            <person name="Fraser C."/>
            <person name="Yu Y."/>
            <person name="Kim H."/>
            <person name="Rambo T."/>
            <person name="Currie J."/>
            <person name="Collura K."/>
            <person name="Kernodle-Thompson S."/>
            <person name="Wei F."/>
            <person name="Kudrna K."/>
            <person name="Ammiraju J.S."/>
            <person name="Luo M."/>
            <person name="Goicoechea J.L."/>
            <person name="Wing R.A."/>
            <person name="Henry D."/>
            <person name="Oates R."/>
            <person name="Palmer M."/>
            <person name="Pries G."/>
            <person name="Saski C."/>
            <person name="Simmons J."/>
            <person name="Soderlund C."/>
            <person name="Nelson W."/>
            <person name="de la Bastide M."/>
            <person name="Spiegel L."/>
            <person name="Nascimento L."/>
            <person name="Huang E."/>
            <person name="Preston R."/>
            <person name="Zutavern T."/>
            <person name="Palmer L."/>
            <person name="O'Shaughnessy A."/>
            <person name="Dike S."/>
            <person name="McCombie W.R."/>
            <person name="Minx P."/>
            <person name="Cordum H."/>
            <person name="Wilson R."/>
            <person name="Jin W."/>
            <person name="Lee H.R."/>
            <person name="Jiang J."/>
            <person name="Jackson S."/>
        </authorList>
    </citation>
    <scope>NUCLEOTIDE SEQUENCE [LARGE SCALE GENOMIC DNA]</scope>
</reference>
<feature type="region of interest" description="Disordered" evidence="1">
    <location>
        <begin position="220"/>
        <end position="270"/>
    </location>
</feature>
<feature type="compositionally biased region" description="Low complexity" evidence="1">
    <location>
        <begin position="228"/>
        <end position="247"/>
    </location>
</feature>
<feature type="compositionally biased region" description="Low complexity" evidence="1">
    <location>
        <begin position="503"/>
        <end position="519"/>
    </location>
</feature>
<feature type="compositionally biased region" description="Polar residues" evidence="1">
    <location>
        <begin position="261"/>
        <end position="270"/>
    </location>
</feature>
<name>Q10L29_ORYSJ</name>
<dbReference type="PANTHER" id="PTHR11439:SF450">
    <property type="entry name" value="REVERSE TRANSCRIPTASE TY1_COPIA-TYPE DOMAIN-CONTAINING PROTEIN"/>
    <property type="match status" value="1"/>
</dbReference>
<organism evidence="3">
    <name type="scientific">Oryza sativa subsp. japonica</name>
    <name type="common">Rice</name>
    <dbReference type="NCBI Taxonomy" id="39947"/>
    <lineage>
        <taxon>Eukaryota</taxon>
        <taxon>Viridiplantae</taxon>
        <taxon>Streptophyta</taxon>
        <taxon>Embryophyta</taxon>
        <taxon>Tracheophyta</taxon>
        <taxon>Spermatophyta</taxon>
        <taxon>Magnoliopsida</taxon>
        <taxon>Liliopsida</taxon>
        <taxon>Poales</taxon>
        <taxon>Poaceae</taxon>
        <taxon>BOP clade</taxon>
        <taxon>Oryzoideae</taxon>
        <taxon>Oryzeae</taxon>
        <taxon>Oryzinae</taxon>
        <taxon>Oryza</taxon>
        <taxon>Oryza sativa</taxon>
    </lineage>
</organism>
<dbReference type="SUPFAM" id="SSF56672">
    <property type="entry name" value="DNA/RNA polymerases"/>
    <property type="match status" value="1"/>
</dbReference>
<reference evidence="3" key="2">
    <citation type="submission" date="2006-06" db="EMBL/GenBank/DDBJ databases">
        <authorList>
            <person name="Buell R."/>
            <person name="Wing R.A."/>
            <person name="McCombie W.A."/>
            <person name="Ouyang S."/>
        </authorList>
    </citation>
    <scope>NUCLEOTIDE SEQUENCE</scope>
</reference>
<feature type="region of interest" description="Disordered" evidence="1">
    <location>
        <begin position="456"/>
        <end position="545"/>
    </location>
</feature>